<dbReference type="SMART" id="SM00382">
    <property type="entry name" value="AAA"/>
    <property type="match status" value="1"/>
</dbReference>
<dbReference type="Proteomes" id="UP000013963">
    <property type="component" value="Chromosome"/>
</dbReference>
<protein>
    <submittedName>
        <fullName evidence="6">Peptide/nickel transport system ATP-binding protein</fullName>
    </submittedName>
</protein>
<keyword evidence="2" id="KW-0813">Transport</keyword>
<gene>
    <name evidence="6" type="ORF">SSYRP_v1c07480</name>
</gene>
<dbReference type="PROSITE" id="PS50893">
    <property type="entry name" value="ABC_TRANSPORTER_2"/>
    <property type="match status" value="1"/>
</dbReference>
<reference evidence="6 7" key="1">
    <citation type="journal article" date="2013" name="Genome Biol. Evol.">
        <title>Complete genomes of two dipteran-associated spiroplasmas provided insights into the origin, dynamics, and impacts of viral invasion in spiroplasma.</title>
        <authorList>
            <person name="Ku C."/>
            <person name="Lo W.S."/>
            <person name="Chen L.L."/>
            <person name="Kuo C.H."/>
        </authorList>
    </citation>
    <scope>NUCLEOTIDE SEQUENCE [LARGE SCALE GENOMIC DNA]</scope>
    <source>
        <strain evidence="6">EA-1</strain>
    </source>
</reference>
<dbReference type="SUPFAM" id="SSF52540">
    <property type="entry name" value="P-loop containing nucleoside triphosphate hydrolases"/>
    <property type="match status" value="1"/>
</dbReference>
<dbReference type="OrthoDB" id="388394at2"/>
<evidence type="ECO:0000313" key="7">
    <source>
        <dbReference type="Proteomes" id="UP000013963"/>
    </source>
</evidence>
<dbReference type="KEGG" id="ssyr:SSYRP_v1c07480"/>
<dbReference type="PANTHER" id="PTHR42711">
    <property type="entry name" value="ABC TRANSPORTER ATP-BINDING PROTEIN"/>
    <property type="match status" value="1"/>
</dbReference>
<dbReference type="InterPro" id="IPR003439">
    <property type="entry name" value="ABC_transporter-like_ATP-bd"/>
</dbReference>
<dbReference type="EMBL" id="CP005078">
    <property type="protein sequence ID" value="AGM26338.1"/>
    <property type="molecule type" value="Genomic_DNA"/>
</dbReference>
<dbReference type="InterPro" id="IPR003593">
    <property type="entry name" value="AAA+_ATPase"/>
</dbReference>
<proteinExistence type="inferred from homology"/>
<dbReference type="InterPro" id="IPR050763">
    <property type="entry name" value="ABC_transporter_ATP-binding"/>
</dbReference>
<dbReference type="CDD" id="cd03230">
    <property type="entry name" value="ABC_DR_subfamily_A"/>
    <property type="match status" value="1"/>
</dbReference>
<comment type="similarity">
    <text evidence="1">Belongs to the ABC transporter superfamily.</text>
</comment>
<feature type="domain" description="ABC transporter" evidence="5">
    <location>
        <begin position="2"/>
        <end position="220"/>
    </location>
</feature>
<evidence type="ECO:0000256" key="2">
    <source>
        <dbReference type="ARBA" id="ARBA00022448"/>
    </source>
</evidence>
<dbReference type="GO" id="GO:0005524">
    <property type="term" value="F:ATP binding"/>
    <property type="evidence" value="ECO:0007669"/>
    <property type="project" value="UniProtKB-KW"/>
</dbReference>
<dbReference type="PANTHER" id="PTHR42711:SF5">
    <property type="entry name" value="ABC TRANSPORTER ATP-BINDING PROTEIN NATA"/>
    <property type="match status" value="1"/>
</dbReference>
<keyword evidence="7" id="KW-1185">Reference proteome</keyword>
<evidence type="ECO:0000313" key="6">
    <source>
        <dbReference type="EMBL" id="AGM26338.1"/>
    </source>
</evidence>
<dbReference type="Pfam" id="PF00005">
    <property type="entry name" value="ABC_tran"/>
    <property type="match status" value="1"/>
</dbReference>
<dbReference type="InterPro" id="IPR027417">
    <property type="entry name" value="P-loop_NTPase"/>
</dbReference>
<dbReference type="PATRIC" id="fig|1276229.3.peg.743"/>
<sequence>MIKLEKVSKYFGKIQVLKDINLEIQEGESIAILGANGSGKTTLVEMIAGSLKPSSGKIIHSDKNINIGIQFQDGSWPLGTTPKDLIIFYKGNNYEKDNYVLELLDIFELNLLLKKDLNSLSAGQKQRFNSFLSVVNEPKILILDELITGLDLKMQVKLTNFFNKFRTEKKISLIIVSHIPEEVEILSDRIIILKDGFIFEDVKMQDMLTKYGSVRKRLVNFFENENK</sequence>
<dbReference type="AlphaFoldDB" id="R4U6T4"/>
<dbReference type="GO" id="GO:0016887">
    <property type="term" value="F:ATP hydrolysis activity"/>
    <property type="evidence" value="ECO:0007669"/>
    <property type="project" value="InterPro"/>
</dbReference>
<keyword evidence="4 6" id="KW-0067">ATP-binding</keyword>
<dbReference type="eggNOG" id="COG1131">
    <property type="taxonomic scope" value="Bacteria"/>
</dbReference>
<evidence type="ECO:0000256" key="1">
    <source>
        <dbReference type="ARBA" id="ARBA00005417"/>
    </source>
</evidence>
<accession>R4U6T4</accession>
<evidence type="ECO:0000256" key="4">
    <source>
        <dbReference type="ARBA" id="ARBA00022840"/>
    </source>
</evidence>
<dbReference type="STRING" id="1276229.SSYRP_v1c07480"/>
<evidence type="ECO:0000259" key="5">
    <source>
        <dbReference type="PROSITE" id="PS50893"/>
    </source>
</evidence>
<evidence type="ECO:0000256" key="3">
    <source>
        <dbReference type="ARBA" id="ARBA00022741"/>
    </source>
</evidence>
<dbReference type="Gene3D" id="3.40.50.300">
    <property type="entry name" value="P-loop containing nucleotide triphosphate hydrolases"/>
    <property type="match status" value="1"/>
</dbReference>
<keyword evidence="3" id="KW-0547">Nucleotide-binding</keyword>
<dbReference type="HOGENOM" id="CLU_000604_1_2_14"/>
<name>R4U6T4_9MOLU</name>
<organism evidence="6 7">
    <name type="scientific">Spiroplasma syrphidicola EA-1</name>
    <dbReference type="NCBI Taxonomy" id="1276229"/>
    <lineage>
        <taxon>Bacteria</taxon>
        <taxon>Bacillati</taxon>
        <taxon>Mycoplasmatota</taxon>
        <taxon>Mollicutes</taxon>
        <taxon>Entomoplasmatales</taxon>
        <taxon>Spiroplasmataceae</taxon>
        <taxon>Spiroplasma</taxon>
    </lineage>
</organism>
<dbReference type="RefSeq" id="WP_016340981.1">
    <property type="nucleotide sequence ID" value="NC_021284.1"/>
</dbReference>